<gene>
    <name evidence="3" type="ORF">CTEN0397_LOCUS8286</name>
</gene>
<proteinExistence type="predicted"/>
<dbReference type="SUPFAM" id="SSF52087">
    <property type="entry name" value="CRAL/TRIO domain"/>
    <property type="match status" value="1"/>
</dbReference>
<feature type="region of interest" description="Disordered" evidence="1">
    <location>
        <begin position="81"/>
        <end position="100"/>
    </location>
</feature>
<reference evidence="3" key="1">
    <citation type="submission" date="2021-01" db="EMBL/GenBank/DDBJ databases">
        <authorList>
            <person name="Corre E."/>
            <person name="Pelletier E."/>
            <person name="Niang G."/>
            <person name="Scheremetjew M."/>
            <person name="Finn R."/>
            <person name="Kale V."/>
            <person name="Holt S."/>
            <person name="Cochrane G."/>
            <person name="Meng A."/>
            <person name="Brown T."/>
            <person name="Cohen L."/>
        </authorList>
    </citation>
    <scope>NUCLEOTIDE SEQUENCE</scope>
    <source>
        <strain evidence="3">ECT3854</strain>
    </source>
</reference>
<evidence type="ECO:0000256" key="1">
    <source>
        <dbReference type="SAM" id="MobiDB-lite"/>
    </source>
</evidence>
<dbReference type="PROSITE" id="PS50191">
    <property type="entry name" value="CRAL_TRIO"/>
    <property type="match status" value="1"/>
</dbReference>
<dbReference type="PANTHER" id="PTHR45657:SF1">
    <property type="entry name" value="CRAL-TRIO DOMAIN-CONTAINING PROTEIN YKL091C-RELATED"/>
    <property type="match status" value="1"/>
</dbReference>
<accession>A0A7S1GMS8</accession>
<protein>
    <recommendedName>
        <fullName evidence="2">CRAL-TRIO domain-containing protein</fullName>
    </recommendedName>
</protein>
<evidence type="ECO:0000259" key="2">
    <source>
        <dbReference type="PROSITE" id="PS50191"/>
    </source>
</evidence>
<dbReference type="InterPro" id="IPR036865">
    <property type="entry name" value="CRAL-TRIO_dom_sf"/>
</dbReference>
<sequence>MSMVTRTNIRLMIRKLIYVAQAQYPERLRKVFLVNAPYGFQTAWSMIKMLLDVRTAAKVIFATPAMITEAIDVEVLSETYGGNHPEYPIPSRSLQEEINN</sequence>
<dbReference type="InterPro" id="IPR001251">
    <property type="entry name" value="CRAL-TRIO_dom"/>
</dbReference>
<organism evidence="3">
    <name type="scientific">Cyclophora tenuis</name>
    <name type="common">Marine diatom</name>
    <dbReference type="NCBI Taxonomy" id="216820"/>
    <lineage>
        <taxon>Eukaryota</taxon>
        <taxon>Sar</taxon>
        <taxon>Stramenopiles</taxon>
        <taxon>Ochrophyta</taxon>
        <taxon>Bacillariophyta</taxon>
        <taxon>Fragilariophyceae</taxon>
        <taxon>Fragilariophycidae</taxon>
        <taxon>Cyclophorales</taxon>
        <taxon>Cyclophoraceae</taxon>
        <taxon>Cyclophora</taxon>
    </lineage>
</organism>
<dbReference type="EMBL" id="HBFW01012992">
    <property type="protein sequence ID" value="CAD8937227.1"/>
    <property type="molecule type" value="Transcribed_RNA"/>
</dbReference>
<name>A0A7S1GMS8_CYCTE</name>
<dbReference type="InterPro" id="IPR051026">
    <property type="entry name" value="PI/PC_transfer"/>
</dbReference>
<dbReference type="AlphaFoldDB" id="A0A7S1GMS8"/>
<feature type="domain" description="CRAL-TRIO" evidence="2">
    <location>
        <begin position="1"/>
        <end position="88"/>
    </location>
</feature>
<evidence type="ECO:0000313" key="3">
    <source>
        <dbReference type="EMBL" id="CAD8937227.1"/>
    </source>
</evidence>
<dbReference type="Pfam" id="PF00650">
    <property type="entry name" value="CRAL_TRIO"/>
    <property type="match status" value="1"/>
</dbReference>
<dbReference type="PANTHER" id="PTHR45657">
    <property type="entry name" value="CRAL-TRIO DOMAIN-CONTAINING PROTEIN YKL091C-RELATED"/>
    <property type="match status" value="1"/>
</dbReference>
<dbReference type="CDD" id="cd00170">
    <property type="entry name" value="SEC14"/>
    <property type="match status" value="1"/>
</dbReference>
<dbReference type="Gene3D" id="3.40.525.10">
    <property type="entry name" value="CRAL-TRIO lipid binding domain"/>
    <property type="match status" value="1"/>
</dbReference>